<dbReference type="RefSeq" id="WP_002581071.1">
    <property type="nucleotide sequence ID" value="NZ_AP019716.1"/>
</dbReference>
<evidence type="ECO:0000313" key="1">
    <source>
        <dbReference type="EMBL" id="QMW91894.1"/>
    </source>
</evidence>
<accession>A0AAP9RFY9</accession>
<dbReference type="EMBL" id="CP040626">
    <property type="protein sequence ID" value="QMW91894.1"/>
    <property type="molecule type" value="Genomic_DNA"/>
</dbReference>
<organism evidence="1 2">
    <name type="scientific">Clostridium butyricum</name>
    <dbReference type="NCBI Taxonomy" id="1492"/>
    <lineage>
        <taxon>Bacteria</taxon>
        <taxon>Bacillati</taxon>
        <taxon>Bacillota</taxon>
        <taxon>Clostridia</taxon>
        <taxon>Eubacteriales</taxon>
        <taxon>Clostridiaceae</taxon>
        <taxon>Clostridium</taxon>
    </lineage>
</organism>
<protein>
    <submittedName>
        <fullName evidence="1">Uncharacterized protein</fullName>
    </submittedName>
</protein>
<dbReference type="AlphaFoldDB" id="A0AAP9RFY9"/>
<dbReference type="KEGG" id="cbut:ATN24_14445"/>
<evidence type="ECO:0000313" key="2">
    <source>
        <dbReference type="Proteomes" id="UP000515243"/>
    </source>
</evidence>
<proteinExistence type="predicted"/>
<name>A0AAP9RFY9_CLOBU</name>
<sequence>MSAYLITYFISDTCGCGCGHSHDDNNTHPHTHEESSEDKIISKIKSLGSWGHVMPEAYVVKCSMSSDDILKELKAVANSGDLLFVTEVNAETASCSNEAVINWIAEV</sequence>
<reference evidence="1 2" key="1">
    <citation type="submission" date="2019-05" db="EMBL/GenBank/DDBJ databases">
        <authorList>
            <person name="Schori C."/>
            <person name="Ahrens C."/>
        </authorList>
    </citation>
    <scope>NUCLEOTIDE SEQUENCE [LARGE SCALE GENOMIC DNA]</scope>
    <source>
        <strain evidence="1 2">DSM 10702</strain>
    </source>
</reference>
<gene>
    <name evidence="1" type="ORF">FF104_13195</name>
</gene>
<dbReference type="GeneID" id="92945138"/>
<dbReference type="Proteomes" id="UP000515243">
    <property type="component" value="Chromosome 1"/>
</dbReference>